<proteinExistence type="predicted"/>
<organism evidence="4 5">
    <name type="scientific">Propionigenium maris DSM 9537</name>
    <dbReference type="NCBI Taxonomy" id="1123000"/>
    <lineage>
        <taxon>Bacteria</taxon>
        <taxon>Fusobacteriati</taxon>
        <taxon>Fusobacteriota</taxon>
        <taxon>Fusobacteriia</taxon>
        <taxon>Fusobacteriales</taxon>
        <taxon>Fusobacteriaceae</taxon>
        <taxon>Propionigenium</taxon>
    </lineage>
</organism>
<evidence type="ECO:0000313" key="5">
    <source>
        <dbReference type="Proteomes" id="UP001144471"/>
    </source>
</evidence>
<keyword evidence="4" id="KW-0347">Helicase</keyword>
<keyword evidence="1" id="KW-0378">Hydrolase</keyword>
<accession>A0A9W6GLV0</accession>
<dbReference type="Gene3D" id="3.40.50.300">
    <property type="entry name" value="P-loop containing nucleotide triphosphate hydrolases"/>
    <property type="match status" value="1"/>
</dbReference>
<dbReference type="Pfam" id="PF00271">
    <property type="entry name" value="Helicase_C"/>
    <property type="match status" value="1"/>
</dbReference>
<dbReference type="InterPro" id="IPR014001">
    <property type="entry name" value="Helicase_ATP-bd"/>
</dbReference>
<dbReference type="SMART" id="SM00487">
    <property type="entry name" value="DEXDc"/>
    <property type="match status" value="1"/>
</dbReference>
<dbReference type="Gene3D" id="3.40.50.10810">
    <property type="entry name" value="Tandem AAA-ATPase domain"/>
    <property type="match status" value="1"/>
</dbReference>
<dbReference type="RefSeq" id="WP_281834783.1">
    <property type="nucleotide sequence ID" value="NZ_BSDY01000006.1"/>
</dbReference>
<keyword evidence="4" id="KW-0547">Nucleotide-binding</keyword>
<gene>
    <name evidence="4" type="ORF">PM10SUCC1_14610</name>
</gene>
<dbReference type="CDD" id="cd18012">
    <property type="entry name" value="DEXQc_arch_SWI2_SNF2"/>
    <property type="match status" value="1"/>
</dbReference>
<reference evidence="4" key="1">
    <citation type="submission" date="2022-12" db="EMBL/GenBank/DDBJ databases">
        <title>Reference genome sequencing for broad-spectrum identification of bacterial and archaeal isolates by mass spectrometry.</title>
        <authorList>
            <person name="Sekiguchi Y."/>
            <person name="Tourlousse D.M."/>
        </authorList>
    </citation>
    <scope>NUCLEOTIDE SEQUENCE</scope>
    <source>
        <strain evidence="4">10succ1</strain>
    </source>
</reference>
<feature type="domain" description="Helicase ATP-binding" evidence="2">
    <location>
        <begin position="478"/>
        <end position="634"/>
    </location>
</feature>
<comment type="caution">
    <text evidence="4">The sequence shown here is derived from an EMBL/GenBank/DDBJ whole genome shotgun (WGS) entry which is preliminary data.</text>
</comment>
<dbReference type="GO" id="GO:0016787">
    <property type="term" value="F:hydrolase activity"/>
    <property type="evidence" value="ECO:0007669"/>
    <property type="project" value="UniProtKB-KW"/>
</dbReference>
<dbReference type="Pfam" id="PF00176">
    <property type="entry name" value="SNF2-rel_dom"/>
    <property type="match status" value="1"/>
</dbReference>
<dbReference type="Proteomes" id="UP001144471">
    <property type="component" value="Unassembled WGS sequence"/>
</dbReference>
<evidence type="ECO:0000259" key="2">
    <source>
        <dbReference type="PROSITE" id="PS51192"/>
    </source>
</evidence>
<evidence type="ECO:0000259" key="3">
    <source>
        <dbReference type="PROSITE" id="PS51194"/>
    </source>
</evidence>
<dbReference type="InterPro" id="IPR027417">
    <property type="entry name" value="P-loop_NTPase"/>
</dbReference>
<evidence type="ECO:0000313" key="4">
    <source>
        <dbReference type="EMBL" id="GLI55947.1"/>
    </source>
</evidence>
<feature type="domain" description="Helicase C-terminal" evidence="3">
    <location>
        <begin position="759"/>
        <end position="918"/>
    </location>
</feature>
<dbReference type="InterPro" id="IPR049730">
    <property type="entry name" value="SNF2/RAD54-like_C"/>
</dbReference>
<dbReference type="EMBL" id="BSDY01000006">
    <property type="protein sequence ID" value="GLI55947.1"/>
    <property type="molecule type" value="Genomic_DNA"/>
</dbReference>
<sequence length="921" mass="106682">MFDKLKKNIGKKKDVLKTEEVYFKLAFDDRGAYVEVVDSKGQEQYEVVASQQDVNTREVLKCIEHIREGNLFSISWDNVPDRIYLDTNFHLLELLKHSKYLVNEKMEIIEFVDSEEKTLTLKIEETDEEGKKLRSSLLLEGKSHEYKFLNDGIVLCDTKIYRIKNIGESYMEAGDLNSEFPKEELESFLTVSLSYFLNLEIEYRDYRVVFDKERELKPQIIIEKISRDNSLYLNIGLTLSTLSYEFLSEYDINRAAIVNDMENKISICDVNLHKIGQAIEEVVKLLTKLQRRLKLREGYYLDGNLIILQEKLAKEFITKELLQMVGKYKIVGTDKLKKYKIRTVKPKLVTNLQHSIDFLEGDVELDIDGEKFSIFDVLASYKKDSYIVLSDGTNALINKKYIEKLERLFKKKDDKAKVSFFDLPLVEDLIDDKVLLGEMNKSKDVFRGLNDLAIYEGEKPPVKATLREYQDYGYRWLSYLLENQLGGCLADDMGLGKTLQAIAILSKVHSTSNLPSLVAMPKSLVYNWDNEIKKFSPNLNVKIYYGNNRDINEIEGADVVLTTYGTVRNDIKLLKDIEFEMVILDESQNIKNVNSQTTKAVMLLNSRNRIALSGTPVENNLGELYSLFRFLNPTMFGGIEEFNTFYANPIQRDNDQEVIEELKKKIYPFILRRTKREVLKDLPDKIEKTLFLEMNEKQKKLYDERRMFYYDLIHNQIKEHGIGRSQIFILQALNELRQIASCPEMKSSDMVSSIKREVLIEQIKDAVDNGHKILVFTNFIKSIDNICEDLNKAGIKHISMTGGTKDRQSLVEKFQNDKKCKVFVMTLKTGGVGLNLTAADTIFIYDPWWNKTAEDQAVDRSHRMGQDRTVFSYKMITKGTIEEKILKLQEEKSRLFDNLISSDSATVKTLSEKDIEYILGE</sequence>
<dbReference type="GO" id="GO:0004386">
    <property type="term" value="F:helicase activity"/>
    <property type="evidence" value="ECO:0007669"/>
    <property type="project" value="UniProtKB-KW"/>
</dbReference>
<dbReference type="GO" id="GO:0005524">
    <property type="term" value="F:ATP binding"/>
    <property type="evidence" value="ECO:0007669"/>
    <property type="project" value="InterPro"/>
</dbReference>
<dbReference type="InterPro" id="IPR038718">
    <property type="entry name" value="SNF2-like_sf"/>
</dbReference>
<protein>
    <submittedName>
        <fullName evidence="4">Helicase SNF</fullName>
    </submittedName>
</protein>
<name>A0A9W6GLV0_9FUSO</name>
<dbReference type="SMART" id="SM00490">
    <property type="entry name" value="HELICc"/>
    <property type="match status" value="1"/>
</dbReference>
<dbReference type="SUPFAM" id="SSF52540">
    <property type="entry name" value="P-loop containing nucleoside triphosphate hydrolases"/>
    <property type="match status" value="2"/>
</dbReference>
<dbReference type="AlphaFoldDB" id="A0A9W6GLV0"/>
<keyword evidence="5" id="KW-1185">Reference proteome</keyword>
<dbReference type="InterPro" id="IPR000330">
    <property type="entry name" value="SNF2_N"/>
</dbReference>
<dbReference type="PANTHER" id="PTHR10799">
    <property type="entry name" value="SNF2/RAD54 HELICASE FAMILY"/>
    <property type="match status" value="1"/>
</dbReference>
<dbReference type="PROSITE" id="PS51194">
    <property type="entry name" value="HELICASE_CTER"/>
    <property type="match status" value="1"/>
</dbReference>
<dbReference type="PROSITE" id="PS51192">
    <property type="entry name" value="HELICASE_ATP_BIND_1"/>
    <property type="match status" value="1"/>
</dbReference>
<dbReference type="CDD" id="cd18793">
    <property type="entry name" value="SF2_C_SNF"/>
    <property type="match status" value="1"/>
</dbReference>
<evidence type="ECO:0000256" key="1">
    <source>
        <dbReference type="ARBA" id="ARBA00022801"/>
    </source>
</evidence>
<dbReference type="InterPro" id="IPR001650">
    <property type="entry name" value="Helicase_C-like"/>
</dbReference>
<keyword evidence="4" id="KW-0067">ATP-binding</keyword>